<evidence type="ECO:0000259" key="2">
    <source>
        <dbReference type="Pfam" id="PF00501"/>
    </source>
</evidence>
<evidence type="ECO:0000313" key="4">
    <source>
        <dbReference type="Proteomes" id="UP000824890"/>
    </source>
</evidence>
<feature type="domain" description="AMP-dependent synthetase/ligase" evidence="2">
    <location>
        <begin position="30"/>
        <end position="93"/>
    </location>
</feature>
<accession>A0ABQ7ZYS5</accession>
<protein>
    <recommendedName>
        <fullName evidence="2">AMP-dependent synthetase/ligase domain-containing protein</fullName>
    </recommendedName>
</protein>
<gene>
    <name evidence="3" type="ORF">HID58_061488</name>
</gene>
<dbReference type="EMBL" id="JAGKQM010000014">
    <property type="protein sequence ID" value="KAH0885392.1"/>
    <property type="molecule type" value="Genomic_DNA"/>
</dbReference>
<dbReference type="Pfam" id="PF00501">
    <property type="entry name" value="AMP-binding"/>
    <property type="match status" value="1"/>
</dbReference>
<keyword evidence="4" id="KW-1185">Reference proteome</keyword>
<proteinExistence type="predicted"/>
<dbReference type="InterPro" id="IPR042099">
    <property type="entry name" value="ANL_N_sf"/>
</dbReference>
<evidence type="ECO:0000313" key="3">
    <source>
        <dbReference type="EMBL" id="KAH0885392.1"/>
    </source>
</evidence>
<keyword evidence="1" id="KW-0436">Ligase</keyword>
<comment type="caution">
    <text evidence="3">The sequence shown here is derived from an EMBL/GenBank/DDBJ whole genome shotgun (WGS) entry which is preliminary data.</text>
</comment>
<dbReference type="PANTHER" id="PTHR24096:SF345">
    <property type="entry name" value="4-COUMARATE--COA LIGASE-LIKE 2"/>
    <property type="match status" value="1"/>
</dbReference>
<dbReference type="InterPro" id="IPR000873">
    <property type="entry name" value="AMP-dep_synth/lig_dom"/>
</dbReference>
<sequence length="226" mass="25760">PADVPTRLRLLDSPLLIRFNDSIRFYEKYSYGLTETTAIVASMFTEEETERYRSSGLLSPNVEAKIVDQDTGRLLGFDQTGELRFRSPTVMKGVISKTKKATASTIDSEGWLKTGDVCYNNSEGFVFAVDRLKELSNATYPDTKAWQYPMAYIIRTAGINLSESEIIILVAKQVSPYKRICKVSHGFVFDPRESHWQDFKKRTYKAHNHKALAGSCVHQPYLRLHH</sequence>
<feature type="non-terminal residue" evidence="3">
    <location>
        <position position="1"/>
    </location>
</feature>
<name>A0ABQ7ZYS5_BRANA</name>
<dbReference type="PANTHER" id="PTHR24096">
    <property type="entry name" value="LONG-CHAIN-FATTY-ACID--COA LIGASE"/>
    <property type="match status" value="1"/>
</dbReference>
<dbReference type="Proteomes" id="UP000824890">
    <property type="component" value="Unassembled WGS sequence"/>
</dbReference>
<reference evidence="3 4" key="1">
    <citation type="submission" date="2021-05" db="EMBL/GenBank/DDBJ databases">
        <title>Genome Assembly of Synthetic Allotetraploid Brassica napus Reveals Homoeologous Exchanges between Subgenomes.</title>
        <authorList>
            <person name="Davis J.T."/>
        </authorList>
    </citation>
    <scope>NUCLEOTIDE SEQUENCE [LARGE SCALE GENOMIC DNA]</scope>
    <source>
        <strain evidence="4">cv. Da-Ae</strain>
        <tissue evidence="3">Seedling</tissue>
    </source>
</reference>
<evidence type="ECO:0000256" key="1">
    <source>
        <dbReference type="ARBA" id="ARBA00022598"/>
    </source>
</evidence>
<organism evidence="3 4">
    <name type="scientific">Brassica napus</name>
    <name type="common">Rape</name>
    <dbReference type="NCBI Taxonomy" id="3708"/>
    <lineage>
        <taxon>Eukaryota</taxon>
        <taxon>Viridiplantae</taxon>
        <taxon>Streptophyta</taxon>
        <taxon>Embryophyta</taxon>
        <taxon>Tracheophyta</taxon>
        <taxon>Spermatophyta</taxon>
        <taxon>Magnoliopsida</taxon>
        <taxon>eudicotyledons</taxon>
        <taxon>Gunneridae</taxon>
        <taxon>Pentapetalae</taxon>
        <taxon>rosids</taxon>
        <taxon>malvids</taxon>
        <taxon>Brassicales</taxon>
        <taxon>Brassicaceae</taxon>
        <taxon>Brassiceae</taxon>
        <taxon>Brassica</taxon>
    </lineage>
</organism>
<dbReference type="Gene3D" id="3.40.50.12780">
    <property type="entry name" value="N-terminal domain of ligase-like"/>
    <property type="match status" value="1"/>
</dbReference>
<dbReference type="SUPFAM" id="SSF56801">
    <property type="entry name" value="Acetyl-CoA synthetase-like"/>
    <property type="match status" value="1"/>
</dbReference>